<dbReference type="GO" id="GO:0046306">
    <property type="term" value="P:alkanesulfonate catabolic process"/>
    <property type="evidence" value="ECO:0007669"/>
    <property type="project" value="TreeGrafter"/>
</dbReference>
<dbReference type="Pfam" id="PF00296">
    <property type="entry name" value="Bac_luciferase"/>
    <property type="match status" value="1"/>
</dbReference>
<dbReference type="Proteomes" id="UP000094960">
    <property type="component" value="Chromosome"/>
</dbReference>
<dbReference type="GO" id="GO:0008726">
    <property type="term" value="F:alkanesulfonate monooxygenase activity"/>
    <property type="evidence" value="ECO:0007669"/>
    <property type="project" value="TreeGrafter"/>
</dbReference>
<evidence type="ECO:0000256" key="1">
    <source>
        <dbReference type="ARBA" id="ARBA00022630"/>
    </source>
</evidence>
<keyword evidence="3" id="KW-0560">Oxidoreductase</keyword>
<keyword evidence="8" id="KW-1185">Reference proteome</keyword>
<name>A0A1D7YJ83_9ACTN</name>
<dbReference type="PANTHER" id="PTHR42847:SF4">
    <property type="entry name" value="ALKANESULFONATE MONOOXYGENASE-RELATED"/>
    <property type="match status" value="1"/>
</dbReference>
<dbReference type="InterPro" id="IPR019923">
    <property type="entry name" value="Lucif-like_OxRdtase_MSMEG_2516"/>
</dbReference>
<gene>
    <name evidence="7" type="ORF">BFF78_35395</name>
</gene>
<dbReference type="KEGG" id="spun:BFF78_35395"/>
<feature type="compositionally biased region" description="Low complexity" evidence="5">
    <location>
        <begin position="141"/>
        <end position="150"/>
    </location>
</feature>
<dbReference type="InterPro" id="IPR050172">
    <property type="entry name" value="SsuD_RutA_monooxygenase"/>
</dbReference>
<dbReference type="EMBL" id="CP017248">
    <property type="protein sequence ID" value="AOR35658.1"/>
    <property type="molecule type" value="Genomic_DNA"/>
</dbReference>
<proteinExistence type="predicted"/>
<evidence type="ECO:0000256" key="5">
    <source>
        <dbReference type="SAM" id="MobiDB-lite"/>
    </source>
</evidence>
<evidence type="ECO:0000313" key="7">
    <source>
        <dbReference type="EMBL" id="AOR35658.1"/>
    </source>
</evidence>
<evidence type="ECO:0000256" key="4">
    <source>
        <dbReference type="ARBA" id="ARBA00023033"/>
    </source>
</evidence>
<sequence>MSRPFRFGVNLLTPAPAAEWRAKCRRAEELGYDVILVPDHLGMVAPFPALVAAAEATERPRLGTFVLNAGFWNPTLLAREVATTDALTGGRLELGLGTGYVRAEHETAGLPYGSPRERVDHLRRTVAELDRLLGSAELPRSRPGSTGGTPTPRPAQSRVPLLIGANGDRMLRLTAEHADIAAFPGARPGSVPGSLEPLTAEELDERVARYQDLAAGRAEEAELNLLIQLVAVTDDPEPVLKPLLERQPQLTLDDALALPIVLAGPLEDVVARVRAQRERFGFSYLTVLEPYMEAFAPVLERLRAESA</sequence>
<keyword evidence="1" id="KW-0285">Flavoprotein</keyword>
<evidence type="ECO:0000256" key="3">
    <source>
        <dbReference type="ARBA" id="ARBA00023002"/>
    </source>
</evidence>
<dbReference type="InterPro" id="IPR011251">
    <property type="entry name" value="Luciferase-like_dom"/>
</dbReference>
<dbReference type="PANTHER" id="PTHR42847">
    <property type="entry name" value="ALKANESULFONATE MONOOXYGENASE"/>
    <property type="match status" value="1"/>
</dbReference>
<accession>A0A1D7YJ83</accession>
<dbReference type="AlphaFoldDB" id="A0A1D7YJ83"/>
<reference evidence="8" key="1">
    <citation type="submission" date="2016-09" db="EMBL/GenBank/DDBJ databases">
        <title>Streptomyces puniciscabiei strain:TW1S1 Genome sequencing and assembly.</title>
        <authorList>
            <person name="Kim M.-K."/>
            <person name="Kim S.B."/>
        </authorList>
    </citation>
    <scope>NUCLEOTIDE SEQUENCE [LARGE SCALE GENOMIC DNA]</scope>
    <source>
        <strain evidence="8">TW1S1</strain>
    </source>
</reference>
<feature type="domain" description="Luciferase-like" evidence="6">
    <location>
        <begin position="4"/>
        <end position="188"/>
    </location>
</feature>
<dbReference type="Gene3D" id="3.20.20.30">
    <property type="entry name" value="Luciferase-like domain"/>
    <property type="match status" value="1"/>
</dbReference>
<protein>
    <submittedName>
        <fullName evidence="7">F420-dependent oxidoreductase</fullName>
    </submittedName>
</protein>
<evidence type="ECO:0000313" key="8">
    <source>
        <dbReference type="Proteomes" id="UP000094960"/>
    </source>
</evidence>
<dbReference type="RefSeq" id="WP_069782181.1">
    <property type="nucleotide sequence ID" value="NZ_CP017248.1"/>
</dbReference>
<keyword evidence="4" id="KW-0503">Monooxygenase</keyword>
<evidence type="ECO:0000256" key="2">
    <source>
        <dbReference type="ARBA" id="ARBA00022643"/>
    </source>
</evidence>
<keyword evidence="2" id="KW-0288">FMN</keyword>
<feature type="region of interest" description="Disordered" evidence="5">
    <location>
        <begin position="133"/>
        <end position="158"/>
    </location>
</feature>
<dbReference type="InterPro" id="IPR036661">
    <property type="entry name" value="Luciferase-like_sf"/>
</dbReference>
<dbReference type="SUPFAM" id="SSF51679">
    <property type="entry name" value="Bacterial luciferase-like"/>
    <property type="match status" value="1"/>
</dbReference>
<dbReference type="NCBIfam" id="TIGR03621">
    <property type="entry name" value="F420_MSMEG_2516"/>
    <property type="match status" value="1"/>
</dbReference>
<evidence type="ECO:0000259" key="6">
    <source>
        <dbReference type="Pfam" id="PF00296"/>
    </source>
</evidence>
<organism evidence="7 8">
    <name type="scientific">Streptomyces fodineus</name>
    <dbReference type="NCBI Taxonomy" id="1904616"/>
    <lineage>
        <taxon>Bacteria</taxon>
        <taxon>Bacillati</taxon>
        <taxon>Actinomycetota</taxon>
        <taxon>Actinomycetes</taxon>
        <taxon>Kitasatosporales</taxon>
        <taxon>Streptomycetaceae</taxon>
        <taxon>Streptomyces</taxon>
    </lineage>
</organism>